<evidence type="ECO:0000256" key="2">
    <source>
        <dbReference type="ARBA" id="ARBA00023027"/>
    </source>
</evidence>
<evidence type="ECO:0000259" key="3">
    <source>
        <dbReference type="PROSITE" id="PS51384"/>
    </source>
</evidence>
<evidence type="ECO:0000256" key="1">
    <source>
        <dbReference type="ARBA" id="ARBA00023002"/>
    </source>
</evidence>
<evidence type="ECO:0000313" key="4">
    <source>
        <dbReference type="EMBL" id="KAK0651715.1"/>
    </source>
</evidence>
<dbReference type="CDD" id="cd00322">
    <property type="entry name" value="FNR_like"/>
    <property type="match status" value="1"/>
</dbReference>
<name>A0AA39YGX8_9PEZI</name>
<dbReference type="Gene3D" id="3.40.50.80">
    <property type="entry name" value="Nucleotide-binding domain of ferredoxin-NADP reductase (FNR) module"/>
    <property type="match status" value="1"/>
</dbReference>
<dbReference type="GO" id="GO:0005739">
    <property type="term" value="C:mitochondrion"/>
    <property type="evidence" value="ECO:0007669"/>
    <property type="project" value="TreeGrafter"/>
</dbReference>
<sequence length="290" mass="31985">MSKESHIDRTATEPRHAALHETTIISLQEINPSIRLFRLAIQGSGIKFLPGQWLDLHIPSLSKPGGFTITSSPSSSLPSPSNPTPYVELAIQRSPSNPAAAYLFQPPFQLLNTPLSVRVGGSFTFPPSGIPASTLRRVVFIAGGVGVNPLMSMLSFLAEAPPPEPFEAHFLYSMRDPGMSRDAKGMLFLERIFELFSKGGVQSRLRLFLTSGRRDVEQVAGSEVVSLEGGEVPFERRRISLSDVGAALGEEKRDAVVYVCGVPDMTDEFVKRLVDELGMERERVLYEKWW</sequence>
<dbReference type="PANTHER" id="PTHR46505:SF1">
    <property type="entry name" value="OXIDOREDUCTASE NAD-BINDING DOMAIN-CONTAINING PROTEIN 1"/>
    <property type="match status" value="1"/>
</dbReference>
<dbReference type="InterPro" id="IPR017938">
    <property type="entry name" value="Riboflavin_synthase-like_b-brl"/>
</dbReference>
<comment type="caution">
    <text evidence="4">The sequence shown here is derived from an EMBL/GenBank/DDBJ whole genome shotgun (WGS) entry which is preliminary data.</text>
</comment>
<evidence type="ECO:0000313" key="5">
    <source>
        <dbReference type="Proteomes" id="UP001174936"/>
    </source>
</evidence>
<dbReference type="PANTHER" id="PTHR46505">
    <property type="entry name" value="OXIDOREDUCTASE NAD-BINDING DOMAIN-CONTAINING PROTEIN 1"/>
    <property type="match status" value="1"/>
</dbReference>
<dbReference type="EMBL" id="JAULSV010000002">
    <property type="protein sequence ID" value="KAK0651715.1"/>
    <property type="molecule type" value="Genomic_DNA"/>
</dbReference>
<keyword evidence="1" id="KW-0560">Oxidoreductase</keyword>
<protein>
    <recommendedName>
        <fullName evidence="3">FAD-binding FR-type domain-containing protein</fullName>
    </recommendedName>
</protein>
<dbReference type="GO" id="GO:0016491">
    <property type="term" value="F:oxidoreductase activity"/>
    <property type="evidence" value="ECO:0007669"/>
    <property type="project" value="UniProtKB-KW"/>
</dbReference>
<dbReference type="InterPro" id="IPR052128">
    <property type="entry name" value="Oxidoreductase_NAD-binding"/>
</dbReference>
<keyword evidence="2" id="KW-0520">NAD</keyword>
<feature type="domain" description="FAD-binding FR-type" evidence="3">
    <location>
        <begin position="17"/>
        <end position="128"/>
    </location>
</feature>
<gene>
    <name evidence="4" type="ORF">B0T16DRAFT_404511</name>
</gene>
<dbReference type="SUPFAM" id="SSF52343">
    <property type="entry name" value="Ferredoxin reductase-like, C-terminal NADP-linked domain"/>
    <property type="match status" value="1"/>
</dbReference>
<accession>A0AA39YGX8</accession>
<dbReference type="Proteomes" id="UP001174936">
    <property type="component" value="Unassembled WGS sequence"/>
</dbReference>
<dbReference type="PROSITE" id="PS51384">
    <property type="entry name" value="FAD_FR"/>
    <property type="match status" value="1"/>
</dbReference>
<reference evidence="4" key="1">
    <citation type="submission" date="2023-06" db="EMBL/GenBank/DDBJ databases">
        <title>Genome-scale phylogeny and comparative genomics of the fungal order Sordariales.</title>
        <authorList>
            <consortium name="Lawrence Berkeley National Laboratory"/>
            <person name="Hensen N."/>
            <person name="Bonometti L."/>
            <person name="Westerberg I."/>
            <person name="Brannstrom I.O."/>
            <person name="Guillou S."/>
            <person name="Cros-Aarteil S."/>
            <person name="Calhoun S."/>
            <person name="Haridas S."/>
            <person name="Kuo A."/>
            <person name="Mondo S."/>
            <person name="Pangilinan J."/>
            <person name="Riley R."/>
            <person name="Labutti K."/>
            <person name="Andreopoulos B."/>
            <person name="Lipzen A."/>
            <person name="Chen C."/>
            <person name="Yanf M."/>
            <person name="Daum C."/>
            <person name="Ng V."/>
            <person name="Clum A."/>
            <person name="Steindorff A."/>
            <person name="Ohm R."/>
            <person name="Martin F."/>
            <person name="Silar P."/>
            <person name="Natvig D."/>
            <person name="Lalanne C."/>
            <person name="Gautier V."/>
            <person name="Ament-Velasquez S.L."/>
            <person name="Kruys A."/>
            <person name="Hutchinson M.I."/>
            <person name="Powell A.J."/>
            <person name="Barry K."/>
            <person name="Miller A.N."/>
            <person name="Grigoriev I.V."/>
            <person name="Debuchy R."/>
            <person name="Gladieux P."/>
            <person name="Thoren M.H."/>
            <person name="Johannesson H."/>
        </authorList>
    </citation>
    <scope>NUCLEOTIDE SEQUENCE</scope>
    <source>
        <strain evidence="4">SMH2532-1</strain>
    </source>
</reference>
<dbReference type="InterPro" id="IPR039261">
    <property type="entry name" value="FNR_nucleotide-bd"/>
</dbReference>
<proteinExistence type="predicted"/>
<keyword evidence="5" id="KW-1185">Reference proteome</keyword>
<organism evidence="4 5">
    <name type="scientific">Cercophora newfieldiana</name>
    <dbReference type="NCBI Taxonomy" id="92897"/>
    <lineage>
        <taxon>Eukaryota</taxon>
        <taxon>Fungi</taxon>
        <taxon>Dikarya</taxon>
        <taxon>Ascomycota</taxon>
        <taxon>Pezizomycotina</taxon>
        <taxon>Sordariomycetes</taxon>
        <taxon>Sordariomycetidae</taxon>
        <taxon>Sordariales</taxon>
        <taxon>Lasiosphaeriaceae</taxon>
        <taxon>Cercophora</taxon>
    </lineage>
</organism>
<dbReference type="AlphaFoldDB" id="A0AA39YGX8"/>
<dbReference type="InterPro" id="IPR017927">
    <property type="entry name" value="FAD-bd_FR_type"/>
</dbReference>
<dbReference type="SUPFAM" id="SSF63380">
    <property type="entry name" value="Riboflavin synthase domain-like"/>
    <property type="match status" value="1"/>
</dbReference>
<dbReference type="Gene3D" id="2.40.30.10">
    <property type="entry name" value="Translation factors"/>
    <property type="match status" value="1"/>
</dbReference>